<feature type="transmembrane region" description="Helical" evidence="7">
    <location>
        <begin position="184"/>
        <end position="202"/>
    </location>
</feature>
<keyword evidence="9" id="KW-0282">Flagellum</keyword>
<organism evidence="9 10">
    <name type="scientific">Fervidicella metallireducens AeB</name>
    <dbReference type="NCBI Taxonomy" id="1403537"/>
    <lineage>
        <taxon>Bacteria</taxon>
        <taxon>Bacillati</taxon>
        <taxon>Bacillota</taxon>
        <taxon>Clostridia</taxon>
        <taxon>Eubacteriales</taxon>
        <taxon>Clostridiaceae</taxon>
        <taxon>Fervidicella</taxon>
    </lineage>
</organism>
<dbReference type="PANTHER" id="PTHR30433">
    <property type="entry name" value="CHEMOTAXIS PROTEIN MOTA"/>
    <property type="match status" value="1"/>
</dbReference>
<keyword evidence="9" id="KW-0966">Cell projection</keyword>
<comment type="subcellular location">
    <subcellularLocation>
        <location evidence="1">Cell membrane</location>
        <topology evidence="1">Multi-pass membrane protein</topology>
    </subcellularLocation>
    <subcellularLocation>
        <location evidence="6">Membrane</location>
        <topology evidence="6">Multi-pass membrane protein</topology>
    </subcellularLocation>
</comment>
<dbReference type="STRING" id="1403537.Q428_06070"/>
<dbReference type="RefSeq" id="WP_035379071.1">
    <property type="nucleotide sequence ID" value="NZ_AZQP01000013.1"/>
</dbReference>
<feature type="transmembrane region" description="Helical" evidence="7">
    <location>
        <begin position="36"/>
        <end position="55"/>
    </location>
</feature>
<evidence type="ECO:0000256" key="2">
    <source>
        <dbReference type="ARBA" id="ARBA00022475"/>
    </source>
</evidence>
<keyword evidence="10" id="KW-1185">Reference proteome</keyword>
<dbReference type="AlphaFoldDB" id="A0A017RVJ4"/>
<evidence type="ECO:0000256" key="4">
    <source>
        <dbReference type="ARBA" id="ARBA00022989"/>
    </source>
</evidence>
<feature type="transmembrane region" description="Helical" evidence="7">
    <location>
        <begin position="147"/>
        <end position="172"/>
    </location>
</feature>
<keyword evidence="6" id="KW-0653">Protein transport</keyword>
<evidence type="ECO:0000313" key="9">
    <source>
        <dbReference type="EMBL" id="EYE88803.1"/>
    </source>
</evidence>
<dbReference type="InterPro" id="IPR002898">
    <property type="entry name" value="MotA_ExbB_proton_chnl"/>
</dbReference>
<reference evidence="9 10" key="1">
    <citation type="journal article" date="2014" name="Genome Announc.">
        <title>Draft Genome Sequence of Fervidicella metallireducens Strain AeBT, an Iron-Reducing Thermoanaerobe from the Great Artesian Basin.</title>
        <authorList>
            <person name="Patel B.K."/>
        </authorList>
    </citation>
    <scope>NUCLEOTIDE SEQUENCE [LARGE SCALE GENOMIC DNA]</scope>
    <source>
        <strain evidence="9 10">AeB</strain>
    </source>
</reference>
<evidence type="ECO:0000256" key="6">
    <source>
        <dbReference type="RuleBase" id="RU004057"/>
    </source>
</evidence>
<protein>
    <submittedName>
        <fullName evidence="9">Flagellar motor protein MotP</fullName>
    </submittedName>
</protein>
<dbReference type="Proteomes" id="UP000019681">
    <property type="component" value="Unassembled WGS sequence"/>
</dbReference>
<keyword evidence="6" id="KW-0813">Transport</keyword>
<comment type="caution">
    <text evidence="9">The sequence shown here is derived from an EMBL/GenBank/DDBJ whole genome shotgun (WGS) entry which is preliminary data.</text>
</comment>
<evidence type="ECO:0000256" key="3">
    <source>
        <dbReference type="ARBA" id="ARBA00022692"/>
    </source>
</evidence>
<dbReference type="Pfam" id="PF01618">
    <property type="entry name" value="MotA_ExbB"/>
    <property type="match status" value="1"/>
</dbReference>
<evidence type="ECO:0000259" key="8">
    <source>
        <dbReference type="Pfam" id="PF01618"/>
    </source>
</evidence>
<dbReference type="GO" id="GO:0005886">
    <property type="term" value="C:plasma membrane"/>
    <property type="evidence" value="ECO:0007669"/>
    <property type="project" value="UniProtKB-SubCell"/>
</dbReference>
<evidence type="ECO:0000256" key="7">
    <source>
        <dbReference type="SAM" id="Phobius"/>
    </source>
</evidence>
<feature type="transmembrane region" description="Helical" evidence="7">
    <location>
        <begin position="7"/>
        <end position="24"/>
    </location>
</feature>
<evidence type="ECO:0000256" key="5">
    <source>
        <dbReference type="ARBA" id="ARBA00023136"/>
    </source>
</evidence>
<dbReference type="GO" id="GO:0015031">
    <property type="term" value="P:protein transport"/>
    <property type="evidence" value="ECO:0007669"/>
    <property type="project" value="UniProtKB-KW"/>
</dbReference>
<dbReference type="OrthoDB" id="9806929at2"/>
<feature type="domain" description="MotA/TolQ/ExbB proton channel" evidence="8">
    <location>
        <begin position="103"/>
        <end position="222"/>
    </location>
</feature>
<keyword evidence="5 7" id="KW-0472">Membrane</keyword>
<dbReference type="PANTHER" id="PTHR30433:SF2">
    <property type="entry name" value="MOTILITY PROTEIN A"/>
    <property type="match status" value="1"/>
</dbReference>
<evidence type="ECO:0000313" key="10">
    <source>
        <dbReference type="Proteomes" id="UP000019681"/>
    </source>
</evidence>
<dbReference type="EMBL" id="AZQP01000013">
    <property type="protein sequence ID" value="EYE88803.1"/>
    <property type="molecule type" value="Genomic_DNA"/>
</dbReference>
<comment type="similarity">
    <text evidence="6">Belongs to the exbB/tolQ family.</text>
</comment>
<dbReference type="GO" id="GO:0071978">
    <property type="term" value="P:bacterial-type flagellum-dependent swarming motility"/>
    <property type="evidence" value="ECO:0007669"/>
    <property type="project" value="InterPro"/>
</dbReference>
<proteinExistence type="inferred from homology"/>
<keyword evidence="2" id="KW-1003">Cell membrane</keyword>
<keyword evidence="9" id="KW-0969">Cilium</keyword>
<sequence>MKKNDLSTGLGLILGVIAIILGMLNGGSPKMFWDLPSVFITLFGSLFAIIINYPLSTLKKLPKSLKNAFLDKQIQPDEIIVKFVEIAKKARREGLLSLEDDINSIDDEYLKNGMQMVVDGIEPETIREILELEINEMERRHQSSISVLKTWASFAPAFGMIGTLIGLIQMLAKLEDQSQLGKGMSVALITSFYGAVLANLIFTPLAGKLEIKSEEEANRREMMLEGILALQAGVNPRIMEDKLKTYLSPETRLKLKDVNGEARVVEQNE</sequence>
<dbReference type="InterPro" id="IPR047055">
    <property type="entry name" value="MotA-like"/>
</dbReference>
<name>A0A017RVJ4_9CLOT</name>
<gene>
    <name evidence="9" type="ORF">Q428_06070</name>
</gene>
<keyword evidence="3 7" id="KW-0812">Transmembrane</keyword>
<dbReference type="GO" id="GO:0006935">
    <property type="term" value="P:chemotaxis"/>
    <property type="evidence" value="ECO:0007669"/>
    <property type="project" value="InterPro"/>
</dbReference>
<keyword evidence="4 7" id="KW-1133">Transmembrane helix</keyword>
<evidence type="ECO:0000256" key="1">
    <source>
        <dbReference type="ARBA" id="ARBA00004651"/>
    </source>
</evidence>
<accession>A0A017RVJ4</accession>